<organism evidence="1 2">
    <name type="scientific">Rhizobium jaguaris</name>
    <dbReference type="NCBI Taxonomy" id="1312183"/>
    <lineage>
        <taxon>Bacteria</taxon>
        <taxon>Pseudomonadati</taxon>
        <taxon>Pseudomonadota</taxon>
        <taxon>Alphaproteobacteria</taxon>
        <taxon>Hyphomicrobiales</taxon>
        <taxon>Rhizobiaceae</taxon>
        <taxon>Rhizobium/Agrobacterium group</taxon>
        <taxon>Rhizobium</taxon>
    </lineage>
</organism>
<protein>
    <submittedName>
        <fullName evidence="1">Uncharacterized protein</fullName>
    </submittedName>
</protein>
<accession>A0A387G0S7</accession>
<dbReference type="Proteomes" id="UP000282195">
    <property type="component" value="Plasmid pRCCGE525a"/>
</dbReference>
<keyword evidence="1" id="KW-0614">Plasmid</keyword>
<evidence type="ECO:0000313" key="1">
    <source>
        <dbReference type="EMBL" id="AYG64529.1"/>
    </source>
</evidence>
<evidence type="ECO:0000313" key="2">
    <source>
        <dbReference type="Proteomes" id="UP000282195"/>
    </source>
</evidence>
<dbReference type="RefSeq" id="WP_120709417.1">
    <property type="nucleotide sequence ID" value="NZ_CP032697.1"/>
</dbReference>
<reference evidence="1 2" key="1">
    <citation type="submission" date="2018-10" db="EMBL/GenBank/DDBJ databases">
        <title>Rhizobium etli, R. leguminosarum and a new Rhizobium genospecies from Phaseolus dumosus.</title>
        <authorList>
            <person name="Ramirez-Puebla S.T."/>
            <person name="Rogel-Hernandez M.A."/>
            <person name="Guerrero G."/>
            <person name="Ormeno-Orrillo E."/>
            <person name="Martinez-Romero J.C."/>
            <person name="Negrete-Yankelevich S."/>
            <person name="Martinez-Romero E."/>
        </authorList>
    </citation>
    <scope>NUCLEOTIDE SEQUENCE [LARGE SCALE GENOMIC DNA]</scope>
    <source>
        <strain evidence="1 2">CCGE525</strain>
        <plasmid evidence="2">prccge525a</plasmid>
    </source>
</reference>
<gene>
    <name evidence="1" type="ORF">CCGE525_38120</name>
</gene>
<sequence>MGDFVSSAFDDGTLTGNIASIAGPAAASGNGPTITNAASLIHLPIDCLRQARRDRRHLEEA</sequence>
<dbReference type="KEGG" id="rjg:CCGE525_38120"/>
<dbReference type="EMBL" id="CP032697">
    <property type="protein sequence ID" value="AYG64529.1"/>
    <property type="molecule type" value="Genomic_DNA"/>
</dbReference>
<geneLocation type="plasmid" evidence="2">
    <name>prccge525a</name>
</geneLocation>
<keyword evidence="2" id="KW-1185">Reference proteome</keyword>
<proteinExistence type="predicted"/>
<name>A0A387G0S7_9HYPH</name>
<dbReference type="AlphaFoldDB" id="A0A387G0S7"/>